<proteinExistence type="predicted"/>
<dbReference type="OrthoDB" id="2633244at2"/>
<name>A0A0J7L7I1_9FLAO</name>
<keyword evidence="3" id="KW-1185">Reference proteome</keyword>
<dbReference type="SUPFAM" id="SSF160631">
    <property type="entry name" value="SMI1/KNR4-like"/>
    <property type="match status" value="1"/>
</dbReference>
<accession>A0A0J7L7I1</accession>
<evidence type="ECO:0000313" key="3">
    <source>
        <dbReference type="Proteomes" id="UP000036261"/>
    </source>
</evidence>
<dbReference type="EMBL" id="LFND01000003">
    <property type="protein sequence ID" value="KMQ65010.1"/>
    <property type="molecule type" value="Genomic_DNA"/>
</dbReference>
<organism evidence="2 3">
    <name type="scientific">Chryseobacterium angstadtii</name>
    <dbReference type="NCBI Taxonomy" id="558151"/>
    <lineage>
        <taxon>Bacteria</taxon>
        <taxon>Pseudomonadati</taxon>
        <taxon>Bacteroidota</taxon>
        <taxon>Flavobacteriia</taxon>
        <taxon>Flavobacteriales</taxon>
        <taxon>Weeksellaceae</taxon>
        <taxon>Chryseobacterium group</taxon>
        <taxon>Chryseobacterium</taxon>
    </lineage>
</organism>
<dbReference type="InterPro" id="IPR037883">
    <property type="entry name" value="Knr4/Smi1-like_sf"/>
</dbReference>
<dbReference type="STRING" id="558151.ACM46_12495"/>
<protein>
    <recommendedName>
        <fullName evidence="1">Knr4/Smi1-like domain-containing protein</fullName>
    </recommendedName>
</protein>
<gene>
    <name evidence="2" type="ORF">ACM46_12495</name>
</gene>
<dbReference type="RefSeq" id="WP_048506948.1">
    <property type="nucleotide sequence ID" value="NZ_LFND01000003.1"/>
</dbReference>
<comment type="caution">
    <text evidence="2">The sequence shown here is derived from an EMBL/GenBank/DDBJ whole genome shotgun (WGS) entry which is preliminary data.</text>
</comment>
<dbReference type="Pfam" id="PF09346">
    <property type="entry name" value="SMI1_KNR4"/>
    <property type="match status" value="1"/>
</dbReference>
<dbReference type="AlphaFoldDB" id="A0A0J7L7I1"/>
<dbReference type="Proteomes" id="UP000036261">
    <property type="component" value="Unassembled WGS sequence"/>
</dbReference>
<dbReference type="PATRIC" id="fig|558151.6.peg.2637"/>
<evidence type="ECO:0000259" key="1">
    <source>
        <dbReference type="Pfam" id="PF09346"/>
    </source>
</evidence>
<feature type="domain" description="Knr4/Smi1-like" evidence="1">
    <location>
        <begin position="51"/>
        <end position="149"/>
    </location>
</feature>
<evidence type="ECO:0000313" key="2">
    <source>
        <dbReference type="EMBL" id="KMQ65010.1"/>
    </source>
</evidence>
<dbReference type="Gene3D" id="3.40.1580.10">
    <property type="entry name" value="SMI1/KNR4-like"/>
    <property type="match status" value="1"/>
</dbReference>
<dbReference type="InterPro" id="IPR018958">
    <property type="entry name" value="Knr4/Smi1-like_dom"/>
</dbReference>
<sequence>MWYHKFTFFDKQTGLSVLPEDHYFSGSLTEEEVKLYSEFLEFKDKTTLHAFHLPLEFLQLLQYSNGGGIINGQREFGFFSLQEIRYYYLAYGFIKWAPLLLPVALNGGGKFYAYDFRDLKNLKIVAVSSGDLSYENMAYLGGSLEEVLSKTGNIEDELDQLYPSTEPSEKTKRRIEINKELNVLKEEKSKGKIELKLYLQIKRKLEDEINQIK</sequence>
<reference evidence="2 3" key="1">
    <citation type="journal article" date="2013" name="Int. J. Syst. Evol. Microbiol.">
        <title>Chryseobacterium angstadtii sp. nov., isolated from a newt tank.</title>
        <authorList>
            <person name="Kirk K.E."/>
            <person name="Hoffman J.A."/>
            <person name="Smith K.A."/>
            <person name="Strahan B.L."/>
            <person name="Failor K.C."/>
            <person name="Krebs J.E."/>
            <person name="Gale A.N."/>
            <person name="Do T.D."/>
            <person name="Sontag T.C."/>
            <person name="Batties A.M."/>
            <person name="Mistiszyn K."/>
            <person name="Newman J.D."/>
        </authorList>
    </citation>
    <scope>NUCLEOTIDE SEQUENCE [LARGE SCALE GENOMIC DNA]</scope>
    <source>
        <strain evidence="2 3">KM</strain>
    </source>
</reference>